<evidence type="ECO:0000256" key="6">
    <source>
        <dbReference type="ARBA" id="ARBA00022723"/>
    </source>
</evidence>
<dbReference type="GO" id="GO:0046872">
    <property type="term" value="F:metal ion binding"/>
    <property type="evidence" value="ECO:0007669"/>
    <property type="project" value="UniProtKB-KW"/>
</dbReference>
<feature type="transmembrane region" description="Helical" evidence="11">
    <location>
        <begin position="6"/>
        <end position="28"/>
    </location>
</feature>
<dbReference type="GO" id="GO:0020037">
    <property type="term" value="F:heme binding"/>
    <property type="evidence" value="ECO:0007669"/>
    <property type="project" value="TreeGrafter"/>
</dbReference>
<feature type="transmembrane region" description="Helical" evidence="11">
    <location>
        <begin position="115"/>
        <end position="133"/>
    </location>
</feature>
<evidence type="ECO:0000256" key="4">
    <source>
        <dbReference type="ARBA" id="ARBA00022617"/>
    </source>
</evidence>
<evidence type="ECO:0000256" key="8">
    <source>
        <dbReference type="ARBA" id="ARBA00022989"/>
    </source>
</evidence>
<dbReference type="GO" id="GO:0140575">
    <property type="term" value="F:transmembrane monodehydroascorbate reductase activity"/>
    <property type="evidence" value="ECO:0007669"/>
    <property type="project" value="InterPro"/>
</dbReference>
<dbReference type="PROSITE" id="PS50939">
    <property type="entry name" value="CYTOCHROME_B561"/>
    <property type="match status" value="1"/>
</dbReference>
<evidence type="ECO:0000256" key="1">
    <source>
        <dbReference type="ARBA" id="ARBA00001970"/>
    </source>
</evidence>
<dbReference type="PANTHER" id="PTHR15422:SF24">
    <property type="entry name" value="DOMON RELATED DOMAIN-CONTAINING PROTEIN"/>
    <property type="match status" value="1"/>
</dbReference>
<evidence type="ECO:0000256" key="7">
    <source>
        <dbReference type="ARBA" id="ARBA00022982"/>
    </source>
</evidence>
<evidence type="ECO:0000256" key="10">
    <source>
        <dbReference type="ARBA" id="ARBA00023136"/>
    </source>
</evidence>
<evidence type="ECO:0000256" key="9">
    <source>
        <dbReference type="ARBA" id="ARBA00023004"/>
    </source>
</evidence>
<dbReference type="AlphaFoldDB" id="A0A3P3XND0"/>
<dbReference type="CDD" id="cd08760">
    <property type="entry name" value="Cyt_b561_FRRS1_like"/>
    <property type="match status" value="1"/>
</dbReference>
<evidence type="ECO:0000256" key="3">
    <source>
        <dbReference type="ARBA" id="ARBA00022448"/>
    </source>
</evidence>
<sequence length="134" mass="14456">MSLLPFHVVSMGLAFLSMISAIVIARYFKTKKWWLKAHRVLNIGAVIFAVAGLVFALLMVSSTGGPHIRVPHAVIGAVTLVLLVVMPFLGSAIFKTKDKKAIQNLKKTHRHMGRITALMLTVTVAAGLTLAGIL</sequence>
<keyword evidence="4" id="KW-0349">Heme</keyword>
<accession>A0A3P3XND0</accession>
<proteinExistence type="predicted"/>
<keyword evidence="3" id="KW-0813">Transport</keyword>
<comment type="subcellular location">
    <subcellularLocation>
        <location evidence="2">Membrane</location>
        <topology evidence="2">Multi-pass membrane protein</topology>
    </subcellularLocation>
</comment>
<keyword evidence="5 11" id="KW-0812">Transmembrane</keyword>
<dbReference type="PANTHER" id="PTHR15422">
    <property type="entry name" value="OS05G0565100 PROTEIN"/>
    <property type="match status" value="1"/>
</dbReference>
<evidence type="ECO:0000313" key="13">
    <source>
        <dbReference type="EMBL" id="SLM17801.1"/>
    </source>
</evidence>
<feature type="transmembrane region" description="Helical" evidence="11">
    <location>
        <begin position="73"/>
        <end position="94"/>
    </location>
</feature>
<keyword evidence="8 11" id="KW-1133">Transmembrane helix</keyword>
<protein>
    <recommendedName>
        <fullName evidence="12">Cytochrome b561 domain-containing protein</fullName>
    </recommendedName>
</protein>
<keyword evidence="10 11" id="KW-0472">Membrane</keyword>
<evidence type="ECO:0000256" key="2">
    <source>
        <dbReference type="ARBA" id="ARBA00004141"/>
    </source>
</evidence>
<dbReference type="Pfam" id="PF03188">
    <property type="entry name" value="Cytochrom_B561"/>
    <property type="match status" value="1"/>
</dbReference>
<dbReference type="InterPro" id="IPR045150">
    <property type="entry name" value="CYB561D1/2"/>
</dbReference>
<keyword evidence="7" id="KW-0249">Electron transport</keyword>
<dbReference type="GO" id="GO:0016020">
    <property type="term" value="C:membrane"/>
    <property type="evidence" value="ECO:0007669"/>
    <property type="project" value="UniProtKB-SubCell"/>
</dbReference>
<keyword evidence="6" id="KW-0479">Metal-binding</keyword>
<reference evidence="13" key="1">
    <citation type="submission" date="2017-02" db="EMBL/GenBank/DDBJ databases">
        <authorList>
            <person name="Regsiter A."/>
            <person name="William W."/>
        </authorList>
    </citation>
    <scope>NUCLEOTIDE SEQUENCE</scope>
    <source>
        <strain evidence="13">BdmA 4</strain>
    </source>
</reference>
<evidence type="ECO:0000259" key="12">
    <source>
        <dbReference type="PROSITE" id="PS50939"/>
    </source>
</evidence>
<feature type="domain" description="Cytochrome b561" evidence="12">
    <location>
        <begin position="1"/>
        <end position="134"/>
    </location>
</feature>
<evidence type="ECO:0000256" key="5">
    <source>
        <dbReference type="ARBA" id="ARBA00022692"/>
    </source>
</evidence>
<dbReference type="SMART" id="SM00665">
    <property type="entry name" value="B561"/>
    <property type="match status" value="1"/>
</dbReference>
<comment type="cofactor">
    <cofactor evidence="1">
        <name>heme b</name>
        <dbReference type="ChEBI" id="CHEBI:60344"/>
    </cofactor>
</comment>
<keyword evidence="9" id="KW-0408">Iron</keyword>
<organism evidence="13">
    <name type="scientific">uncultured spirochete</name>
    <dbReference type="NCBI Taxonomy" id="156406"/>
    <lineage>
        <taxon>Bacteria</taxon>
        <taxon>Pseudomonadati</taxon>
        <taxon>Spirochaetota</taxon>
        <taxon>Spirochaetia</taxon>
        <taxon>Spirochaetales</taxon>
        <taxon>environmental samples</taxon>
    </lineage>
</organism>
<gene>
    <name evidence="13" type="ORF">SPIRO4BDMA_40370</name>
</gene>
<name>A0A3P3XND0_9SPIR</name>
<dbReference type="InterPro" id="IPR006593">
    <property type="entry name" value="Cyt_b561/ferric_Rdtase_TM"/>
</dbReference>
<dbReference type="EMBL" id="FWDO01000004">
    <property type="protein sequence ID" value="SLM17801.1"/>
    <property type="molecule type" value="Genomic_DNA"/>
</dbReference>
<evidence type="ECO:0000256" key="11">
    <source>
        <dbReference type="SAM" id="Phobius"/>
    </source>
</evidence>
<dbReference type="Gene3D" id="1.20.120.1770">
    <property type="match status" value="1"/>
</dbReference>
<feature type="transmembrane region" description="Helical" evidence="11">
    <location>
        <begin position="40"/>
        <end position="61"/>
    </location>
</feature>